<proteinExistence type="predicted"/>
<sequence length="103" mass="11765">MVEGWIIANSLGEGMGSWFEELGCNFSYATEEFLWLVVGGEWVESSRFFFDPAHRGRGFVGVHFVENFFYKTKPPLHRSVRWASTRWPITTCANHVASGAARF</sequence>
<dbReference type="EMBL" id="CP042913">
    <property type="protein sequence ID" value="QEG38020.1"/>
    <property type="molecule type" value="Genomic_DNA"/>
</dbReference>
<gene>
    <name evidence="1" type="ORF">Pr1d_53680</name>
</gene>
<accession>A0A5B9QKA3</accession>
<protein>
    <submittedName>
        <fullName evidence="1">Uncharacterized protein</fullName>
    </submittedName>
</protein>
<dbReference type="Proteomes" id="UP000323917">
    <property type="component" value="Chromosome"/>
</dbReference>
<reference evidence="1 2" key="1">
    <citation type="submission" date="2019-08" db="EMBL/GenBank/DDBJ databases">
        <title>Deep-cultivation of Planctomycetes and their phenomic and genomic characterization uncovers novel biology.</title>
        <authorList>
            <person name="Wiegand S."/>
            <person name="Jogler M."/>
            <person name="Boedeker C."/>
            <person name="Pinto D."/>
            <person name="Vollmers J."/>
            <person name="Rivas-Marin E."/>
            <person name="Kohn T."/>
            <person name="Peeters S.H."/>
            <person name="Heuer A."/>
            <person name="Rast P."/>
            <person name="Oberbeckmann S."/>
            <person name="Bunk B."/>
            <person name="Jeske O."/>
            <person name="Meyerdierks A."/>
            <person name="Storesund J.E."/>
            <person name="Kallscheuer N."/>
            <person name="Luecker S."/>
            <person name="Lage O.M."/>
            <person name="Pohl T."/>
            <person name="Merkel B.J."/>
            <person name="Hornburger P."/>
            <person name="Mueller R.-W."/>
            <person name="Bruemmer F."/>
            <person name="Labrenz M."/>
            <person name="Spormann A.M."/>
            <person name="Op den Camp H."/>
            <person name="Overmann J."/>
            <person name="Amann R."/>
            <person name="Jetten M.S.M."/>
            <person name="Mascher T."/>
            <person name="Medema M.H."/>
            <person name="Devos D.P."/>
            <person name="Kaster A.-K."/>
            <person name="Ovreas L."/>
            <person name="Rohde M."/>
            <person name="Galperin M.Y."/>
            <person name="Jogler C."/>
        </authorList>
    </citation>
    <scope>NUCLEOTIDE SEQUENCE [LARGE SCALE GENOMIC DNA]</scope>
    <source>
        <strain evidence="1 2">Pr1d</strain>
    </source>
</reference>
<name>A0A5B9QKA3_9BACT</name>
<dbReference type="AlphaFoldDB" id="A0A5B9QKA3"/>
<evidence type="ECO:0000313" key="2">
    <source>
        <dbReference type="Proteomes" id="UP000323917"/>
    </source>
</evidence>
<evidence type="ECO:0000313" key="1">
    <source>
        <dbReference type="EMBL" id="QEG38020.1"/>
    </source>
</evidence>
<dbReference type="KEGG" id="bgok:Pr1d_53680"/>
<organism evidence="1 2">
    <name type="scientific">Bythopirellula goksoeyrii</name>
    <dbReference type="NCBI Taxonomy" id="1400387"/>
    <lineage>
        <taxon>Bacteria</taxon>
        <taxon>Pseudomonadati</taxon>
        <taxon>Planctomycetota</taxon>
        <taxon>Planctomycetia</taxon>
        <taxon>Pirellulales</taxon>
        <taxon>Lacipirellulaceae</taxon>
        <taxon>Bythopirellula</taxon>
    </lineage>
</organism>
<keyword evidence="2" id="KW-1185">Reference proteome</keyword>